<name>A0A8T1XUB2_9BRAS</name>
<keyword evidence="2" id="KW-1185">Reference proteome</keyword>
<dbReference type="PANTHER" id="PTHR31260:SF28">
    <property type="entry name" value="CYSTATIN DOMAIN PROTEIN"/>
    <property type="match status" value="1"/>
</dbReference>
<evidence type="ECO:0000313" key="2">
    <source>
        <dbReference type="Proteomes" id="UP000694240"/>
    </source>
</evidence>
<reference evidence="1 2" key="1">
    <citation type="submission" date="2020-12" db="EMBL/GenBank/DDBJ databases">
        <title>Concerted genomic and epigenomic changes stabilize Arabidopsis allopolyploids.</title>
        <authorList>
            <person name="Chen Z."/>
        </authorList>
    </citation>
    <scope>NUCLEOTIDE SEQUENCE [LARGE SCALE GENOMIC DNA]</scope>
    <source>
        <strain evidence="1">Allo738</strain>
        <tissue evidence="1">Leaf</tissue>
    </source>
</reference>
<evidence type="ECO:0000313" key="1">
    <source>
        <dbReference type="EMBL" id="KAG7535340.1"/>
    </source>
</evidence>
<dbReference type="InterPro" id="IPR006462">
    <property type="entry name" value="MS5"/>
</dbReference>
<dbReference type="EMBL" id="JAEFBK010000013">
    <property type="protein sequence ID" value="KAG7535340.1"/>
    <property type="molecule type" value="Genomic_DNA"/>
</dbReference>
<organism evidence="1 2">
    <name type="scientific">Arabidopsis thaliana x Arabidopsis arenosa</name>
    <dbReference type="NCBI Taxonomy" id="1240361"/>
    <lineage>
        <taxon>Eukaryota</taxon>
        <taxon>Viridiplantae</taxon>
        <taxon>Streptophyta</taxon>
        <taxon>Embryophyta</taxon>
        <taxon>Tracheophyta</taxon>
        <taxon>Spermatophyta</taxon>
        <taxon>Magnoliopsida</taxon>
        <taxon>eudicotyledons</taxon>
        <taxon>Gunneridae</taxon>
        <taxon>Pentapetalae</taxon>
        <taxon>rosids</taxon>
        <taxon>malvids</taxon>
        <taxon>Brassicales</taxon>
        <taxon>Brassicaceae</taxon>
        <taxon>Camelineae</taxon>
        <taxon>Arabidopsis</taxon>
    </lineage>
</organism>
<proteinExistence type="predicted"/>
<accession>A0A8T1XUB2</accession>
<comment type="caution">
    <text evidence="1">The sequence shown here is derived from an EMBL/GenBank/DDBJ whole genome shotgun (WGS) entry which is preliminary data.</text>
</comment>
<gene>
    <name evidence="1" type="ORF">ISN45_Aa08g027870</name>
</gene>
<dbReference type="PANTHER" id="PTHR31260">
    <property type="entry name" value="CYSTATIN/MONELLIN SUPERFAMILY PROTEIN"/>
    <property type="match status" value="1"/>
</dbReference>
<protein>
    <submittedName>
        <fullName evidence="1">Protein MS5</fullName>
    </submittedName>
</protein>
<dbReference type="Proteomes" id="UP000694240">
    <property type="component" value="Chromosome 13"/>
</dbReference>
<dbReference type="AlphaFoldDB" id="A0A8T1XUB2"/>
<dbReference type="NCBIfam" id="TIGR01572">
    <property type="entry name" value="A_thl_para_3677"/>
    <property type="match status" value="1"/>
</dbReference>
<dbReference type="Pfam" id="PF04776">
    <property type="entry name" value="protein_MS5"/>
    <property type="match status" value="1"/>
</dbReference>
<sequence length="321" mass="36584">MATIRIEDEGAYFRALSKYWREVNHSEGFDIEDVSEPHGICGLFRYDCQREDTRYPNPVLVERYARLGLHRYNLSKGTNFQLHHLKKFNMSMNCLSVYYITLAACDPATTSLATFQVKVGENCYGILDLTCYIARPQGAPKESPKPINFGPTFGDGSLPYWPSDFNDILRFTVLKDSELQDNDWIRLYLELALCTNDRWISDSSLSQLQIVRVAIETIGGVVEPPNERLPAKSANVYITFKGLSYARVGEIGEHVERKIIVRRVLDELTGYLTLQGGFGYLFGEEAAVERSMTPSSFAFDDELPPITLPTRPINLHLYKWK</sequence>